<dbReference type="OrthoDB" id="10267058at2759"/>
<keyword evidence="2" id="KW-0378">Hydrolase</keyword>
<keyword evidence="4" id="KW-1185">Reference proteome</keyword>
<accession>A0A058Z622</accession>
<evidence type="ECO:0000313" key="4">
    <source>
        <dbReference type="Proteomes" id="UP000030693"/>
    </source>
</evidence>
<dbReference type="SUPFAM" id="SSF52972">
    <property type="entry name" value="ITPase-like"/>
    <property type="match status" value="1"/>
</dbReference>
<dbReference type="EMBL" id="KB932206">
    <property type="protein sequence ID" value="KCV69720.1"/>
    <property type="molecule type" value="Genomic_DNA"/>
</dbReference>
<evidence type="ECO:0000256" key="2">
    <source>
        <dbReference type="ARBA" id="ARBA00022801"/>
    </source>
</evidence>
<dbReference type="STRING" id="691883.A0A058Z622"/>
<gene>
    <name evidence="3" type="ORF">H696_04126</name>
</gene>
<dbReference type="InterPro" id="IPR029001">
    <property type="entry name" value="ITPase-like_fam"/>
</dbReference>
<name>A0A058Z622_FONAL</name>
<dbReference type="AlphaFoldDB" id="A0A058Z622"/>
<dbReference type="GeneID" id="20528851"/>
<reference evidence="3" key="1">
    <citation type="submission" date="2013-04" db="EMBL/GenBank/DDBJ databases">
        <title>The Genome Sequence of Fonticula alba ATCC 38817.</title>
        <authorList>
            <consortium name="The Broad Institute Genomics Platform"/>
            <person name="Russ C."/>
            <person name="Cuomo C."/>
            <person name="Burger G."/>
            <person name="Gray M.W."/>
            <person name="Holland P.W.H."/>
            <person name="King N."/>
            <person name="Lang F.B.F."/>
            <person name="Roger A.J."/>
            <person name="Ruiz-Trillo I."/>
            <person name="Brown M."/>
            <person name="Walker B."/>
            <person name="Young S."/>
            <person name="Zeng Q."/>
            <person name="Gargeya S."/>
            <person name="Fitzgerald M."/>
            <person name="Haas B."/>
            <person name="Abouelleil A."/>
            <person name="Allen A.W."/>
            <person name="Alvarado L."/>
            <person name="Arachchi H.M."/>
            <person name="Berlin A.M."/>
            <person name="Chapman S.B."/>
            <person name="Gainer-Dewar J."/>
            <person name="Goldberg J."/>
            <person name="Griggs A."/>
            <person name="Gujja S."/>
            <person name="Hansen M."/>
            <person name="Howarth C."/>
            <person name="Imamovic A."/>
            <person name="Ireland A."/>
            <person name="Larimer J."/>
            <person name="McCowan C."/>
            <person name="Murphy C."/>
            <person name="Pearson M."/>
            <person name="Poon T.W."/>
            <person name="Priest M."/>
            <person name="Roberts A."/>
            <person name="Saif S."/>
            <person name="Shea T."/>
            <person name="Sisk P."/>
            <person name="Sykes S."/>
            <person name="Wortman J."/>
            <person name="Nusbaum C."/>
            <person name="Birren B."/>
        </authorList>
    </citation>
    <scope>NUCLEOTIDE SEQUENCE [LARGE SCALE GENOMIC DNA]</scope>
    <source>
        <strain evidence="3">ATCC 38817</strain>
    </source>
</reference>
<dbReference type="RefSeq" id="XP_009496285.1">
    <property type="nucleotide sequence ID" value="XM_009498010.1"/>
</dbReference>
<evidence type="ECO:0000313" key="3">
    <source>
        <dbReference type="EMBL" id="KCV69720.1"/>
    </source>
</evidence>
<evidence type="ECO:0000256" key="1">
    <source>
        <dbReference type="ARBA" id="ARBA00001968"/>
    </source>
</evidence>
<dbReference type="Gene3D" id="3.90.950.10">
    <property type="match status" value="1"/>
</dbReference>
<evidence type="ECO:0008006" key="5">
    <source>
        <dbReference type="Google" id="ProtNLM"/>
    </source>
</evidence>
<dbReference type="InterPro" id="IPR003697">
    <property type="entry name" value="Maf-like"/>
</dbReference>
<dbReference type="HAMAP" id="MF_00528">
    <property type="entry name" value="Maf"/>
    <property type="match status" value="1"/>
</dbReference>
<dbReference type="GO" id="GO:0047429">
    <property type="term" value="F:nucleoside triphosphate diphosphatase activity"/>
    <property type="evidence" value="ECO:0007669"/>
    <property type="project" value="InterPro"/>
</dbReference>
<dbReference type="PANTHER" id="PTHR43213">
    <property type="entry name" value="BIFUNCTIONAL DTTP/UTP PYROPHOSPHATASE/METHYLTRANSFERASE PROTEIN-RELATED"/>
    <property type="match status" value="1"/>
</dbReference>
<dbReference type="Proteomes" id="UP000030693">
    <property type="component" value="Unassembled WGS sequence"/>
</dbReference>
<organism evidence="3">
    <name type="scientific">Fonticula alba</name>
    <name type="common">Slime mold</name>
    <dbReference type="NCBI Taxonomy" id="691883"/>
    <lineage>
        <taxon>Eukaryota</taxon>
        <taxon>Rotosphaerida</taxon>
        <taxon>Fonticulaceae</taxon>
        <taxon>Fonticula</taxon>
    </lineage>
</organism>
<protein>
    <recommendedName>
        <fullName evidence="5">Septum formation protein</fullName>
    </recommendedName>
</protein>
<comment type="cofactor">
    <cofactor evidence="1">
        <name>a divalent metal cation</name>
        <dbReference type="ChEBI" id="CHEBI:60240"/>
    </cofactor>
</comment>
<dbReference type="eggNOG" id="KOG1509">
    <property type="taxonomic scope" value="Eukaryota"/>
</dbReference>
<proteinExistence type="inferred from homology"/>
<dbReference type="PANTHER" id="PTHR43213:SF5">
    <property type="entry name" value="BIFUNCTIONAL DTTP_UTP PYROPHOSPHATASE_METHYLTRANSFERASE PROTEIN-RELATED"/>
    <property type="match status" value="1"/>
</dbReference>
<sequence length="280" mass="28957">MPLKDAANFRFILGSKSPRRIQLLGEHYPAAEIVVQPSAFEEDLAKEASPTAAAYVSATCWGKMTDLLPGLFPGMEPGLPASPGPGAAQVLRTPAEAVARLAGAPLPPAGRGFRYEIVICADTVVVLPGVPEAAAPGPQAARSLPLAACQSGDQIVEKPADEGQAFAMIRTLCDRGSHMVLTAVACAVVLASVDPGAGPGPGRLAASFCHTFATGVDMCPASDDTIRAFIAQSHPYDKAGGYDIQSDLSRMIIRGSRDGLASTVIGFPIEAFAALMDALF</sequence>
<dbReference type="Pfam" id="PF02545">
    <property type="entry name" value="Maf"/>
    <property type="match status" value="1"/>
</dbReference>